<sequence>MDVTINSPLQPILFRQKILFDGKKMGYLATVNLFKYVIGRNSYKVKVSDITIALIENRKENWKRNWTVQHQSKNADKEKIGSIKMTSNATDTLTHNATFFDIDFENKQLRVKKPYMQLGKAEAYLYSEDGSRLAYIRSSYTKRPRFKKTMHLDYAENYSHTELAFFICILNLALYES</sequence>
<dbReference type="RefSeq" id="WP_200124197.1">
    <property type="nucleotide sequence ID" value="NZ_CP054705.1"/>
</dbReference>
<dbReference type="Proteomes" id="UP000595823">
    <property type="component" value="Chromosome"/>
</dbReference>
<dbReference type="EMBL" id="CP054705">
    <property type="protein sequence ID" value="QQK77072.1"/>
    <property type="molecule type" value="Genomic_DNA"/>
</dbReference>
<dbReference type="KEGG" id="scia:HUG15_16805"/>
<dbReference type="AlphaFoldDB" id="A0A7T7CCK5"/>
<reference evidence="1 2" key="1">
    <citation type="submission" date="2020-06" db="EMBL/GenBank/DDBJ databases">
        <title>Genomic analysis of Salicibibacter sp. NKC5-3.</title>
        <authorList>
            <person name="Oh Y.J."/>
        </authorList>
    </citation>
    <scope>NUCLEOTIDE SEQUENCE [LARGE SCALE GENOMIC DNA]</scope>
    <source>
        <strain evidence="1 2">NKC5-3</strain>
    </source>
</reference>
<keyword evidence="2" id="KW-1185">Reference proteome</keyword>
<proteinExistence type="predicted"/>
<protein>
    <submittedName>
        <fullName evidence="1">Uncharacterized protein</fullName>
    </submittedName>
</protein>
<accession>A0A7T7CCK5</accession>
<evidence type="ECO:0000313" key="2">
    <source>
        <dbReference type="Proteomes" id="UP000595823"/>
    </source>
</evidence>
<evidence type="ECO:0000313" key="1">
    <source>
        <dbReference type="EMBL" id="QQK77072.1"/>
    </source>
</evidence>
<name>A0A7T7CCK5_9BACI</name>
<organism evidence="1 2">
    <name type="scientific">Salicibibacter cibarius</name>
    <dbReference type="NCBI Taxonomy" id="2743000"/>
    <lineage>
        <taxon>Bacteria</taxon>
        <taxon>Bacillati</taxon>
        <taxon>Bacillota</taxon>
        <taxon>Bacilli</taxon>
        <taxon>Bacillales</taxon>
        <taxon>Bacillaceae</taxon>
        <taxon>Salicibibacter</taxon>
    </lineage>
</organism>
<gene>
    <name evidence="1" type="ORF">HUG15_16805</name>
</gene>